<reference evidence="6 7" key="1">
    <citation type="journal article" date="2013" name="PLoS Genet.">
        <title>Genomic mechanisms accounting for the adaptation to parasitism in nematode-trapping fungi.</title>
        <authorList>
            <person name="Meerupati T."/>
            <person name="Andersson K.M."/>
            <person name="Friman E."/>
            <person name="Kumar D."/>
            <person name="Tunlid A."/>
            <person name="Ahren D."/>
        </authorList>
    </citation>
    <scope>NUCLEOTIDE SEQUENCE [LARGE SCALE GENOMIC DNA]</scope>
    <source>
        <strain evidence="6 7">CBS 200.50</strain>
    </source>
</reference>
<dbReference type="GO" id="GO:0043139">
    <property type="term" value="F:5'-3' DNA helicase activity"/>
    <property type="evidence" value="ECO:0007669"/>
    <property type="project" value="TreeGrafter"/>
</dbReference>
<comment type="caution">
    <text evidence="6">The sequence shown here is derived from an EMBL/GenBank/DDBJ whole genome shotgun (WGS) entry which is preliminary data.</text>
</comment>
<dbReference type="Pfam" id="PF13087">
    <property type="entry name" value="AAA_12"/>
    <property type="match status" value="1"/>
</dbReference>
<dbReference type="InterPro" id="IPR047187">
    <property type="entry name" value="SF1_C_Upf1"/>
</dbReference>
<accession>S8A1Z0</accession>
<protein>
    <recommendedName>
        <fullName evidence="5">DNA2/NAM7 helicase-like C-terminal domain-containing protein</fullName>
    </recommendedName>
</protein>
<evidence type="ECO:0000313" key="7">
    <source>
        <dbReference type="Proteomes" id="UP000015100"/>
    </source>
</evidence>
<dbReference type="eggNOG" id="KOG1803">
    <property type="taxonomic scope" value="Eukaryota"/>
</dbReference>
<dbReference type="CDD" id="cd18808">
    <property type="entry name" value="SF1_C_Upf1"/>
    <property type="match status" value="1"/>
</dbReference>
<evidence type="ECO:0000256" key="4">
    <source>
        <dbReference type="ARBA" id="ARBA00022840"/>
    </source>
</evidence>
<name>S8A1Z0_DACHA</name>
<proteinExistence type="predicted"/>
<dbReference type="EMBL" id="AQGS01000824">
    <property type="protein sequence ID" value="EPS36724.1"/>
    <property type="molecule type" value="Genomic_DNA"/>
</dbReference>
<keyword evidence="1" id="KW-0547">Nucleotide-binding</keyword>
<dbReference type="GO" id="GO:0005524">
    <property type="term" value="F:ATP binding"/>
    <property type="evidence" value="ECO:0007669"/>
    <property type="project" value="UniProtKB-KW"/>
</dbReference>
<evidence type="ECO:0000256" key="3">
    <source>
        <dbReference type="ARBA" id="ARBA00022806"/>
    </source>
</evidence>
<feature type="domain" description="DNA2/NAM7 helicase-like C-terminal" evidence="5">
    <location>
        <begin position="63"/>
        <end position="187"/>
    </location>
</feature>
<organism evidence="6 7">
    <name type="scientific">Dactylellina haptotyla (strain CBS 200.50)</name>
    <name type="common">Nematode-trapping fungus</name>
    <name type="synonym">Monacrosporium haptotylum</name>
    <dbReference type="NCBI Taxonomy" id="1284197"/>
    <lineage>
        <taxon>Eukaryota</taxon>
        <taxon>Fungi</taxon>
        <taxon>Dikarya</taxon>
        <taxon>Ascomycota</taxon>
        <taxon>Pezizomycotina</taxon>
        <taxon>Orbiliomycetes</taxon>
        <taxon>Orbiliales</taxon>
        <taxon>Orbiliaceae</taxon>
        <taxon>Dactylellina</taxon>
    </lineage>
</organism>
<dbReference type="InterPro" id="IPR050534">
    <property type="entry name" value="Coronavir_polyprotein_1ab"/>
</dbReference>
<gene>
    <name evidence="6" type="ORF">H072_9711</name>
</gene>
<keyword evidence="4" id="KW-0067">ATP-binding</keyword>
<sequence>MTDLPEDDKGAKIDIDIDIQLELTDISKGTFPLHMSIMAHRMRHWRWDDYQYLLRQVLKGANDTARNSDREDPNTKSRFNPASANTIIGLLRLVEQLAPEIEADDIAVIPIYSSRVSAIKELVARDLIRPKNIKVDTVDSFHGSERKYVIVDLVRPNEERDIGFMRDPRRVNVAISRGMVKTVVVGDLAMYEKDSVFMFNKFNKPLYNLAVGVRKNGNERIRPHLPLLLPPRSADAVL</sequence>
<dbReference type="Proteomes" id="UP000015100">
    <property type="component" value="Unassembled WGS sequence"/>
</dbReference>
<evidence type="ECO:0000259" key="5">
    <source>
        <dbReference type="Pfam" id="PF13087"/>
    </source>
</evidence>
<dbReference type="HOGENOM" id="CLU_1165779_0_0_1"/>
<keyword evidence="7" id="KW-1185">Reference proteome</keyword>
<dbReference type="InterPro" id="IPR027417">
    <property type="entry name" value="P-loop_NTPase"/>
</dbReference>
<keyword evidence="3" id="KW-0347">Helicase</keyword>
<dbReference type="PANTHER" id="PTHR43788">
    <property type="entry name" value="DNA2/NAM7 HELICASE FAMILY MEMBER"/>
    <property type="match status" value="1"/>
</dbReference>
<keyword evidence="2" id="KW-0378">Hydrolase</keyword>
<dbReference type="GO" id="GO:0016787">
    <property type="term" value="F:hydrolase activity"/>
    <property type="evidence" value="ECO:0007669"/>
    <property type="project" value="UniProtKB-KW"/>
</dbReference>
<evidence type="ECO:0000256" key="2">
    <source>
        <dbReference type="ARBA" id="ARBA00022801"/>
    </source>
</evidence>
<dbReference type="PANTHER" id="PTHR43788:SF8">
    <property type="entry name" value="DNA-BINDING PROTEIN SMUBP-2"/>
    <property type="match status" value="1"/>
</dbReference>
<dbReference type="AlphaFoldDB" id="S8A1Z0"/>
<evidence type="ECO:0000256" key="1">
    <source>
        <dbReference type="ARBA" id="ARBA00022741"/>
    </source>
</evidence>
<dbReference type="Gene3D" id="3.40.50.300">
    <property type="entry name" value="P-loop containing nucleotide triphosphate hydrolases"/>
    <property type="match status" value="1"/>
</dbReference>
<dbReference type="InterPro" id="IPR041679">
    <property type="entry name" value="DNA2/NAM7-like_C"/>
</dbReference>
<dbReference type="SUPFAM" id="SSF52540">
    <property type="entry name" value="P-loop containing nucleoside triphosphate hydrolases"/>
    <property type="match status" value="1"/>
</dbReference>
<dbReference type="OrthoDB" id="6513042at2759"/>
<reference evidence="7" key="2">
    <citation type="submission" date="2013-04" db="EMBL/GenBank/DDBJ databases">
        <title>Genomic mechanisms accounting for the adaptation to parasitism in nematode-trapping fungi.</title>
        <authorList>
            <person name="Ahren D.G."/>
        </authorList>
    </citation>
    <scope>NUCLEOTIDE SEQUENCE [LARGE SCALE GENOMIC DNA]</scope>
    <source>
        <strain evidence="7">CBS 200.50</strain>
    </source>
</reference>
<evidence type="ECO:0000313" key="6">
    <source>
        <dbReference type="EMBL" id="EPS36724.1"/>
    </source>
</evidence>